<evidence type="ECO:0000313" key="4">
    <source>
        <dbReference type="Proteomes" id="UP000253779"/>
    </source>
</evidence>
<feature type="compositionally biased region" description="Low complexity" evidence="1">
    <location>
        <begin position="56"/>
        <end position="78"/>
    </location>
</feature>
<dbReference type="RefSeq" id="WP_114930454.1">
    <property type="nucleotide sequence ID" value="NZ_CP030930.1"/>
</dbReference>
<sequence>MSTERPDNDVTGPRRRRTPLAVASVAAAVLLAGGGGAYWATTASGDGGAADGGGNASRDAAPVLALDAAEAAPATPGDPDTPPPGIAPGEPDPNGPPVVYRAEGKLPDGPGKAAVHRATGTVTPAEVARLAKALGIPGTPRTVDASWVVGDEDGPGALLKVTKQAPGTWTFARTTPVEPCEPGKMCANQSPPEADGKPVSEQAAKAAAAPVLNAVGQEDAALDAAQLMGDVRVVNAEPKVDGLPTYGWTTGVQIGPDGTVAGGSGQLKALEKGATYPVIGAEAALNQLNEAGRAKGDASRDIGGCATPVPLEGEPKPSDPQCVPSNGKRAPVQHTVEDAVFGLALSYVEGRQTLVPSWLFQVRQGSGGPESTVTQIAVAPEFVEKPATPTPSGDRKATSYAADGRTLEVTFWGGVCSTYTASAEESPGQVRITITEKPQKDGACIMIAKELKRTVTLKEPLGDRTVIDAESGATVPRS</sequence>
<proteinExistence type="predicted"/>
<feature type="transmembrane region" description="Helical" evidence="2">
    <location>
        <begin position="20"/>
        <end position="40"/>
    </location>
</feature>
<keyword evidence="2" id="KW-0812">Transmembrane</keyword>
<feature type="compositionally biased region" description="Pro residues" evidence="1">
    <location>
        <begin position="79"/>
        <end position="96"/>
    </location>
</feature>
<feature type="region of interest" description="Disordered" evidence="1">
    <location>
        <begin position="1"/>
        <end position="21"/>
    </location>
</feature>
<feature type="region of interest" description="Disordered" evidence="1">
    <location>
        <begin position="307"/>
        <end position="329"/>
    </location>
</feature>
<evidence type="ECO:0000313" key="3">
    <source>
        <dbReference type="EMBL" id="AXI71190.1"/>
    </source>
</evidence>
<accession>A0AAD0Q2T5</accession>
<evidence type="ECO:0000256" key="2">
    <source>
        <dbReference type="SAM" id="Phobius"/>
    </source>
</evidence>
<dbReference type="EMBL" id="CP030930">
    <property type="protein sequence ID" value="AXI71190.1"/>
    <property type="molecule type" value="Genomic_DNA"/>
</dbReference>
<feature type="compositionally biased region" description="Gly residues" evidence="1">
    <location>
        <begin position="45"/>
        <end position="55"/>
    </location>
</feature>
<name>A0AAD0Q2T5_9ACTN</name>
<reference evidence="3 4" key="1">
    <citation type="submission" date="2018-07" db="EMBL/GenBank/DDBJ databases">
        <title>Complete genome sequence of soil actinomycete Streptomyces cavourensis tj430.</title>
        <authorList>
            <person name="Wang P."/>
            <person name="Huang Y."/>
        </authorList>
    </citation>
    <scope>NUCLEOTIDE SEQUENCE [LARGE SCALE GENOMIC DNA]</scope>
    <source>
        <strain evidence="3 4">TJ430</strain>
    </source>
</reference>
<organism evidence="3 4">
    <name type="scientific">Streptomyces cavourensis</name>
    <dbReference type="NCBI Taxonomy" id="67258"/>
    <lineage>
        <taxon>Bacteria</taxon>
        <taxon>Bacillati</taxon>
        <taxon>Actinomycetota</taxon>
        <taxon>Actinomycetes</taxon>
        <taxon>Kitasatosporales</taxon>
        <taxon>Streptomycetaceae</taxon>
        <taxon>Streptomyces</taxon>
    </lineage>
</organism>
<keyword evidence="2" id="KW-1133">Transmembrane helix</keyword>
<dbReference type="Proteomes" id="UP000253779">
    <property type="component" value="Chromosome"/>
</dbReference>
<gene>
    <name evidence="3" type="ORF">DTW94_07630</name>
</gene>
<keyword evidence="2" id="KW-0472">Membrane</keyword>
<evidence type="ECO:0008006" key="5">
    <source>
        <dbReference type="Google" id="ProtNLM"/>
    </source>
</evidence>
<protein>
    <recommendedName>
        <fullName evidence="5">Large membrane protein</fullName>
    </recommendedName>
</protein>
<evidence type="ECO:0000256" key="1">
    <source>
        <dbReference type="SAM" id="MobiDB-lite"/>
    </source>
</evidence>
<feature type="region of interest" description="Disordered" evidence="1">
    <location>
        <begin position="40"/>
        <end position="115"/>
    </location>
</feature>
<dbReference type="AlphaFoldDB" id="A0AAD0Q2T5"/>